<dbReference type="SUPFAM" id="SSF46785">
    <property type="entry name" value="Winged helix' DNA-binding domain"/>
    <property type="match status" value="1"/>
</dbReference>
<feature type="compositionally biased region" description="Gly residues" evidence="4">
    <location>
        <begin position="22"/>
        <end position="31"/>
    </location>
</feature>
<feature type="domain" description="IclR-ED" evidence="6">
    <location>
        <begin position="96"/>
        <end position="282"/>
    </location>
</feature>
<keyword evidence="3" id="KW-0804">Transcription</keyword>
<evidence type="ECO:0000256" key="1">
    <source>
        <dbReference type="ARBA" id="ARBA00023015"/>
    </source>
</evidence>
<dbReference type="SMART" id="SM00346">
    <property type="entry name" value="HTH_ICLR"/>
    <property type="match status" value="1"/>
</dbReference>
<dbReference type="InterPro" id="IPR050707">
    <property type="entry name" value="HTH_MetabolicPath_Reg"/>
</dbReference>
<dbReference type="PROSITE" id="PS51078">
    <property type="entry name" value="ICLR_ED"/>
    <property type="match status" value="1"/>
</dbReference>
<accession>A0ABV3B223</accession>
<reference evidence="7 8" key="1">
    <citation type="submission" date="2024-06" db="EMBL/GenBank/DDBJ databases">
        <title>The Natural Products Discovery Center: Release of the First 8490 Sequenced Strains for Exploring Actinobacteria Biosynthetic Diversity.</title>
        <authorList>
            <person name="Kalkreuter E."/>
            <person name="Kautsar S.A."/>
            <person name="Yang D."/>
            <person name="Bader C.D."/>
            <person name="Teijaro C.N."/>
            <person name="Fluegel L."/>
            <person name="Davis C.M."/>
            <person name="Simpson J.R."/>
            <person name="Lauterbach L."/>
            <person name="Steele A.D."/>
            <person name="Gui C."/>
            <person name="Meng S."/>
            <person name="Li G."/>
            <person name="Viehrig K."/>
            <person name="Ye F."/>
            <person name="Su P."/>
            <person name="Kiefer A.F."/>
            <person name="Nichols A."/>
            <person name="Cepeda A.J."/>
            <person name="Yan W."/>
            <person name="Fan B."/>
            <person name="Jiang Y."/>
            <person name="Adhikari A."/>
            <person name="Zheng C.-J."/>
            <person name="Schuster L."/>
            <person name="Cowan T.M."/>
            <person name="Smanski M.J."/>
            <person name="Chevrette M.G."/>
            <person name="De Carvalho L.P.S."/>
            <person name="Shen B."/>
        </authorList>
    </citation>
    <scope>NUCLEOTIDE SEQUENCE [LARGE SCALE GENOMIC DNA]</scope>
    <source>
        <strain evidence="7 8">NPDC046851</strain>
    </source>
</reference>
<dbReference type="PANTHER" id="PTHR30136">
    <property type="entry name" value="HELIX-TURN-HELIX TRANSCRIPTIONAL REGULATOR, ICLR FAMILY"/>
    <property type="match status" value="1"/>
</dbReference>
<evidence type="ECO:0000259" key="5">
    <source>
        <dbReference type="PROSITE" id="PS51077"/>
    </source>
</evidence>
<protein>
    <submittedName>
        <fullName evidence="7">IclR family transcriptional regulator</fullName>
    </submittedName>
</protein>
<proteinExistence type="predicted"/>
<feature type="region of interest" description="Disordered" evidence="4">
    <location>
        <begin position="1"/>
        <end position="31"/>
    </location>
</feature>
<evidence type="ECO:0000256" key="4">
    <source>
        <dbReference type="SAM" id="MobiDB-lite"/>
    </source>
</evidence>
<evidence type="ECO:0000313" key="8">
    <source>
        <dbReference type="Proteomes" id="UP001551189"/>
    </source>
</evidence>
<comment type="caution">
    <text evidence="7">The sequence shown here is derived from an EMBL/GenBank/DDBJ whole genome shotgun (WGS) entry which is preliminary data.</text>
</comment>
<dbReference type="Proteomes" id="UP001551189">
    <property type="component" value="Unassembled WGS sequence"/>
</dbReference>
<dbReference type="InterPro" id="IPR014757">
    <property type="entry name" value="Tscrpt_reg_IclR_C"/>
</dbReference>
<keyword evidence="8" id="KW-1185">Reference proteome</keyword>
<keyword evidence="1" id="KW-0805">Transcription regulation</keyword>
<feature type="domain" description="HTH iclR-type" evidence="5">
    <location>
        <begin position="34"/>
        <end position="95"/>
    </location>
</feature>
<dbReference type="InterPro" id="IPR029016">
    <property type="entry name" value="GAF-like_dom_sf"/>
</dbReference>
<dbReference type="InterPro" id="IPR005471">
    <property type="entry name" value="Tscrpt_reg_IclR_N"/>
</dbReference>
<dbReference type="InterPro" id="IPR036390">
    <property type="entry name" value="WH_DNA-bd_sf"/>
</dbReference>
<dbReference type="PANTHER" id="PTHR30136:SF24">
    <property type="entry name" value="HTH-TYPE TRANSCRIPTIONAL REPRESSOR ALLR"/>
    <property type="match status" value="1"/>
</dbReference>
<evidence type="ECO:0000313" key="7">
    <source>
        <dbReference type="EMBL" id="MEU6803478.1"/>
    </source>
</evidence>
<organism evidence="7 8">
    <name type="scientific">Streptomyces neyagawaensis</name>
    <dbReference type="NCBI Taxonomy" id="42238"/>
    <lineage>
        <taxon>Bacteria</taxon>
        <taxon>Bacillati</taxon>
        <taxon>Actinomycetota</taxon>
        <taxon>Actinomycetes</taxon>
        <taxon>Kitasatosporales</taxon>
        <taxon>Streptomycetaceae</taxon>
        <taxon>Streptomyces</taxon>
    </lineage>
</organism>
<dbReference type="InterPro" id="IPR036388">
    <property type="entry name" value="WH-like_DNA-bd_sf"/>
</dbReference>
<dbReference type="Gene3D" id="1.10.10.10">
    <property type="entry name" value="Winged helix-like DNA-binding domain superfamily/Winged helix DNA-binding domain"/>
    <property type="match status" value="1"/>
</dbReference>
<dbReference type="EMBL" id="JBEYXT010000095">
    <property type="protein sequence ID" value="MEU6803478.1"/>
    <property type="molecule type" value="Genomic_DNA"/>
</dbReference>
<name>A0ABV3B223_9ACTN</name>
<gene>
    <name evidence="7" type="ORF">ABZ931_21055</name>
</gene>
<dbReference type="SUPFAM" id="SSF55781">
    <property type="entry name" value="GAF domain-like"/>
    <property type="match status" value="1"/>
</dbReference>
<feature type="compositionally biased region" description="Low complexity" evidence="4">
    <location>
        <begin position="12"/>
        <end position="21"/>
    </location>
</feature>
<dbReference type="Pfam" id="PF09339">
    <property type="entry name" value="HTH_IclR"/>
    <property type="match status" value="1"/>
</dbReference>
<evidence type="ECO:0000256" key="2">
    <source>
        <dbReference type="ARBA" id="ARBA00023125"/>
    </source>
</evidence>
<dbReference type="Pfam" id="PF01614">
    <property type="entry name" value="IclR_C"/>
    <property type="match status" value="1"/>
</dbReference>
<sequence>MQDTQTYDESTDPAGAGATGSADGGAAGPEGGRLVGSDRVLAVLKELARYPGGVGLDELTRVIGSPKPTVHRALGALRRAGLADQDAGSRYVLGDEFLRMAFAHHEARPEHVRVRPVLEALAERFGETAHYAVLDGREVVYRAKVDPPTGAVRLTSTIGGRNPAHSTAVGKVLLARELTSLEEVRAWVGDVPPERRTPRTLCTAADLHTALGAAAVQGYACDDQENETGVHCLALPVYLTSPTAPSGAVSISALAYRTPLTALVDALDEIRALLGPLAEPHA</sequence>
<keyword evidence="2" id="KW-0238">DNA-binding</keyword>
<dbReference type="PROSITE" id="PS51077">
    <property type="entry name" value="HTH_ICLR"/>
    <property type="match status" value="1"/>
</dbReference>
<evidence type="ECO:0000259" key="6">
    <source>
        <dbReference type="PROSITE" id="PS51078"/>
    </source>
</evidence>
<evidence type="ECO:0000256" key="3">
    <source>
        <dbReference type="ARBA" id="ARBA00023163"/>
    </source>
</evidence>
<dbReference type="Gene3D" id="3.30.450.40">
    <property type="match status" value="1"/>
</dbReference>
<dbReference type="RefSeq" id="WP_359697471.1">
    <property type="nucleotide sequence ID" value="NZ_JBEYXT010000095.1"/>
</dbReference>